<keyword evidence="8" id="KW-1185">Reference proteome</keyword>
<evidence type="ECO:0000256" key="3">
    <source>
        <dbReference type="ARBA" id="ARBA00023242"/>
    </source>
</evidence>
<dbReference type="InterPro" id="IPR012677">
    <property type="entry name" value="Nucleotide-bd_a/b_plait_sf"/>
</dbReference>
<evidence type="ECO:0000256" key="2">
    <source>
        <dbReference type="ARBA" id="ARBA00022884"/>
    </source>
</evidence>
<dbReference type="Gene3D" id="3.30.70.330">
    <property type="match status" value="1"/>
</dbReference>
<reference evidence="7 8" key="1">
    <citation type="submission" date="2022-07" db="EMBL/GenBank/DDBJ databases">
        <title>Genome-wide signatures of adaptation to extreme environments.</title>
        <authorList>
            <person name="Cho C.H."/>
            <person name="Yoon H.S."/>
        </authorList>
    </citation>
    <scope>NUCLEOTIDE SEQUENCE [LARGE SCALE GENOMIC DNA]</scope>
    <source>
        <strain evidence="7 8">108.79 E11</strain>
    </source>
</reference>
<evidence type="ECO:0000256" key="1">
    <source>
        <dbReference type="ARBA" id="ARBA00004604"/>
    </source>
</evidence>
<evidence type="ECO:0000259" key="6">
    <source>
        <dbReference type="PROSITE" id="PS50102"/>
    </source>
</evidence>
<dbReference type="InterPro" id="IPR035979">
    <property type="entry name" value="RBD_domain_sf"/>
</dbReference>
<sequence length="146" mass="17226">MAKSEPGVIYIGHLPHGFYENQLKGFFSQFGTVLKVRVARSIKTYRPKGYAFVMFANREVAEIACRAMDGYFMYNKILVCKMVPPEKVRPNMFRKFVKIPWKKLEKNRRALPLTEDRLKRLKRKQQKRNKELEAKLKRLGVSFTLP</sequence>
<dbReference type="PROSITE" id="PS50102">
    <property type="entry name" value="RRM"/>
    <property type="match status" value="1"/>
</dbReference>
<dbReference type="SUPFAM" id="SSF54928">
    <property type="entry name" value="RNA-binding domain, RBD"/>
    <property type="match status" value="1"/>
</dbReference>
<dbReference type="CDD" id="cd12307">
    <property type="entry name" value="RRM_NIFK_like"/>
    <property type="match status" value="1"/>
</dbReference>
<feature type="coiled-coil region" evidence="5">
    <location>
        <begin position="104"/>
        <end position="142"/>
    </location>
</feature>
<comment type="caution">
    <text evidence="7">The sequence shown here is derived from an EMBL/GenBank/DDBJ whole genome shotgun (WGS) entry which is preliminary data.</text>
</comment>
<organism evidence="7 8">
    <name type="scientific">Galdieria yellowstonensis</name>
    <dbReference type="NCBI Taxonomy" id="3028027"/>
    <lineage>
        <taxon>Eukaryota</taxon>
        <taxon>Rhodophyta</taxon>
        <taxon>Bangiophyceae</taxon>
        <taxon>Galdieriales</taxon>
        <taxon>Galdieriaceae</taxon>
        <taxon>Galdieria</taxon>
    </lineage>
</organism>
<protein>
    <recommendedName>
        <fullName evidence="6">RRM domain-containing protein</fullName>
    </recommendedName>
</protein>
<dbReference type="SMART" id="SM00360">
    <property type="entry name" value="RRM"/>
    <property type="match status" value="1"/>
</dbReference>
<name>A0AAV9IDN7_9RHOD</name>
<evidence type="ECO:0000313" key="8">
    <source>
        <dbReference type="Proteomes" id="UP001300502"/>
    </source>
</evidence>
<dbReference type="EMBL" id="JANCYU010000031">
    <property type="protein sequence ID" value="KAK4525498.1"/>
    <property type="molecule type" value="Genomic_DNA"/>
</dbReference>
<dbReference type="Proteomes" id="UP001300502">
    <property type="component" value="Unassembled WGS sequence"/>
</dbReference>
<gene>
    <name evidence="7" type="ORF">GAYE_SCF13G3406</name>
</gene>
<keyword evidence="2 4" id="KW-0694">RNA-binding</keyword>
<dbReference type="Pfam" id="PF00076">
    <property type="entry name" value="RRM_1"/>
    <property type="match status" value="1"/>
</dbReference>
<dbReference type="AlphaFoldDB" id="A0AAV9IDN7"/>
<proteinExistence type="predicted"/>
<dbReference type="PANTHER" id="PTHR46754">
    <property type="entry name" value="MKI67 FHA DOMAIN-INTERACTING NUCLEOLAR PHOSPHOPROTEIN"/>
    <property type="match status" value="1"/>
</dbReference>
<evidence type="ECO:0000313" key="7">
    <source>
        <dbReference type="EMBL" id="KAK4525498.1"/>
    </source>
</evidence>
<evidence type="ECO:0000256" key="5">
    <source>
        <dbReference type="SAM" id="Coils"/>
    </source>
</evidence>
<feature type="domain" description="RRM" evidence="6">
    <location>
        <begin position="7"/>
        <end position="85"/>
    </location>
</feature>
<dbReference type="GO" id="GO:0005730">
    <property type="term" value="C:nucleolus"/>
    <property type="evidence" value="ECO:0007669"/>
    <property type="project" value="UniProtKB-SubCell"/>
</dbReference>
<keyword evidence="5" id="KW-0175">Coiled coil</keyword>
<dbReference type="InterPro" id="IPR000504">
    <property type="entry name" value="RRM_dom"/>
</dbReference>
<keyword evidence="3" id="KW-0539">Nucleus</keyword>
<accession>A0AAV9IDN7</accession>
<dbReference type="GO" id="GO:0003723">
    <property type="term" value="F:RNA binding"/>
    <property type="evidence" value="ECO:0007669"/>
    <property type="project" value="UniProtKB-UniRule"/>
</dbReference>
<evidence type="ECO:0000256" key="4">
    <source>
        <dbReference type="PROSITE-ProRule" id="PRU00176"/>
    </source>
</evidence>
<comment type="subcellular location">
    <subcellularLocation>
        <location evidence="1">Nucleus</location>
        <location evidence="1">Nucleolus</location>
    </subcellularLocation>
</comment>